<gene>
    <name evidence="3" type="ORF">EXN23_16535</name>
    <name evidence="2" type="ORF">O9X88_11460</name>
</gene>
<reference evidence="3 4" key="1">
    <citation type="journal article" date="2019" name="Appl. Microbiol. Biotechnol.">
        <title>Differential efficiency of wild type rhizogenic strains for rol gene transformation of plants.</title>
        <authorList>
            <person name="Desmet S."/>
            <person name="De Keyser E."/>
            <person name="Van Vaerenbergh J."/>
            <person name="Baeyen S."/>
            <person name="Van Huylenbroeck J."/>
            <person name="Geelen D."/>
            <person name="Dhooghe E."/>
        </authorList>
    </citation>
    <scope>NUCLEOTIDE SEQUENCE [LARGE SCALE GENOMIC DNA]</scope>
    <source>
        <strain evidence="3 4">GBBC3283</strain>
    </source>
</reference>
<comment type="caution">
    <text evidence="2">The sequence shown here is derived from an EMBL/GenBank/DDBJ whole genome shotgun (WGS) entry which is preliminary data.</text>
</comment>
<feature type="transmembrane region" description="Helical" evidence="1">
    <location>
        <begin position="20"/>
        <end position="42"/>
    </location>
</feature>
<keyword evidence="4" id="KW-1185">Reference proteome</keyword>
<name>A0A9X3KNS7_9HYPH</name>
<dbReference type="GeneID" id="79865514"/>
<dbReference type="Proteomes" id="UP001151018">
    <property type="component" value="Unassembled WGS sequence"/>
</dbReference>
<keyword evidence="1" id="KW-0472">Membrane</keyword>
<sequence>MTISKNGKQMESADPHWIEWVTGTICTLLVAAMLGSIGYDIYRYRPEDARFDIAVTGVEGQAGQYRVKFDIRNLSMTTAAQVQVRGDLQQNDATLESADVTFDYVASESRDTGTLFFRNDPRSATLTINVAGYTEP</sequence>
<evidence type="ECO:0000313" key="5">
    <source>
        <dbReference type="Proteomes" id="UP001151018"/>
    </source>
</evidence>
<dbReference type="EMBL" id="JAPZLR010000006">
    <property type="protein sequence ID" value="MCZ7938164.1"/>
    <property type="molecule type" value="Genomic_DNA"/>
</dbReference>
<keyword evidence="1" id="KW-0812">Transmembrane</keyword>
<organism evidence="2 5">
    <name type="scientific">Agrobacterium salinitolerans</name>
    <dbReference type="NCBI Taxonomy" id="1183413"/>
    <lineage>
        <taxon>Bacteria</taxon>
        <taxon>Pseudomonadati</taxon>
        <taxon>Pseudomonadota</taxon>
        <taxon>Alphaproteobacteria</taxon>
        <taxon>Hyphomicrobiales</taxon>
        <taxon>Rhizobiaceae</taxon>
        <taxon>Rhizobium/Agrobacterium group</taxon>
        <taxon>Agrobacterium</taxon>
    </lineage>
</organism>
<dbReference type="InterPro" id="IPR013417">
    <property type="entry name" value="CHP02588"/>
</dbReference>
<evidence type="ECO:0000313" key="2">
    <source>
        <dbReference type="EMBL" id="MCZ7938164.1"/>
    </source>
</evidence>
<keyword evidence="1" id="KW-1133">Transmembrane helix</keyword>
<dbReference type="RefSeq" id="WP_142913450.1">
    <property type="nucleotide sequence ID" value="NZ_CP074392.1"/>
</dbReference>
<evidence type="ECO:0000256" key="1">
    <source>
        <dbReference type="SAM" id="Phobius"/>
    </source>
</evidence>
<proteinExistence type="predicted"/>
<evidence type="ECO:0000313" key="4">
    <source>
        <dbReference type="Proteomes" id="UP000319481"/>
    </source>
</evidence>
<dbReference type="AlphaFoldDB" id="A0A9X3KNS7"/>
<reference evidence="2" key="3">
    <citation type="submission" date="2022-12" db="EMBL/GenBank/DDBJ databases">
        <title>Draft genome sequences of 22 rhizogenic Agrobacterium biovar 1 strains, the causative agent of hairy root disease.</title>
        <authorList>
            <person name="Kim N."/>
            <person name="Vargas P."/>
            <person name="Rediers H."/>
        </authorList>
    </citation>
    <scope>NUCLEOTIDE SEQUENCE</scope>
    <source>
        <strain evidence="2">ST15.13.006</strain>
    </source>
</reference>
<dbReference type="EMBL" id="SGNZ01000008">
    <property type="protein sequence ID" value="TRA88571.1"/>
    <property type="molecule type" value="Genomic_DNA"/>
</dbReference>
<dbReference type="Proteomes" id="UP000319481">
    <property type="component" value="Unassembled WGS sequence"/>
</dbReference>
<dbReference type="NCBIfam" id="TIGR02588">
    <property type="entry name" value="TIGR02588 family protein"/>
    <property type="match status" value="1"/>
</dbReference>
<reference evidence="3" key="2">
    <citation type="submission" date="2019-02" db="EMBL/GenBank/DDBJ databases">
        <authorList>
            <person name="Baeyen S."/>
        </authorList>
    </citation>
    <scope>NUCLEOTIDE SEQUENCE</scope>
    <source>
        <strain evidence="3">GBBC3283</strain>
    </source>
</reference>
<evidence type="ECO:0000313" key="3">
    <source>
        <dbReference type="EMBL" id="TRA88571.1"/>
    </source>
</evidence>
<accession>A0A9X3KNS7</accession>
<protein>
    <submittedName>
        <fullName evidence="2">TIGR02588 family protein</fullName>
    </submittedName>
</protein>